<reference evidence="1 2" key="1">
    <citation type="submission" date="2013-04" db="EMBL/GenBank/DDBJ databases">
        <authorList>
            <person name="McClelland M."/>
            <person name="Porwollik S."/>
            <person name="Desai P."/>
            <person name="Cheng P."/>
            <person name="Wollam A."/>
            <person name="Pepin K."/>
            <person name="Palsikar V.B."/>
            <person name="Fulton L."/>
            <person name="Fulton R."/>
            <person name="Delehaunty K."/>
            <person name="Fronick C."/>
            <person name="Godfrey J."/>
            <person name="Waligorski J."/>
            <person name="Appelbaum E."/>
            <person name="Tomlinson C."/>
            <person name="Warren W."/>
            <person name="Sodergren E."/>
            <person name="Weinstock G."/>
            <person name="Wilson R.K."/>
        </authorList>
    </citation>
    <scope>NUCLEOTIDE SEQUENCE [LARGE SCALE GENOMIC DNA]</scope>
    <source>
        <strain evidence="1 2">2009K0958</strain>
    </source>
</reference>
<accession>A0A656IKN7</accession>
<dbReference type="EMBL" id="ATFT01000002">
    <property type="protein sequence ID" value="EPI77034.1"/>
    <property type="molecule type" value="Genomic_DNA"/>
</dbReference>
<sequence>MLAGITSFPMRIIPAMNLSRNAEGTNAGGSTPCMARRRFEPCRGLAL</sequence>
<dbReference type="Proteomes" id="UP000014535">
    <property type="component" value="Unassembled WGS sequence"/>
</dbReference>
<comment type="caution">
    <text evidence="1">The sequence shown here is derived from an EMBL/GenBank/DDBJ whole genome shotgun (WGS) entry which is preliminary data.</text>
</comment>
<evidence type="ECO:0000313" key="2">
    <source>
        <dbReference type="Proteomes" id="UP000014535"/>
    </source>
</evidence>
<proteinExistence type="predicted"/>
<evidence type="ECO:0000313" key="1">
    <source>
        <dbReference type="EMBL" id="EPI77034.1"/>
    </source>
</evidence>
<dbReference type="AlphaFoldDB" id="A0A656IKN7"/>
<name>A0A656IKN7_SALE2</name>
<gene>
    <name evidence="1" type="ORF">A673_00041</name>
</gene>
<protein>
    <submittedName>
        <fullName evidence="1">Uncharacterized protein</fullName>
    </submittedName>
</protein>
<organism evidence="1 2">
    <name type="scientific">Salmonella enteritidis (strain 2009K0958)</name>
    <dbReference type="NCBI Taxonomy" id="1192586"/>
    <lineage>
        <taxon>Bacteria</taxon>
        <taxon>Pseudomonadati</taxon>
        <taxon>Pseudomonadota</taxon>
        <taxon>Gammaproteobacteria</taxon>
        <taxon>Enterobacterales</taxon>
        <taxon>Enterobacteriaceae</taxon>
        <taxon>Salmonella</taxon>
    </lineage>
</organism>